<dbReference type="AlphaFoldDB" id="U6GZW1"/>
<feature type="compositionally biased region" description="Polar residues" evidence="1">
    <location>
        <begin position="1"/>
        <end position="12"/>
    </location>
</feature>
<reference evidence="2" key="2">
    <citation type="submission" date="2013-10" db="EMBL/GenBank/DDBJ databases">
        <authorList>
            <person name="Aslett M."/>
        </authorList>
    </citation>
    <scope>NUCLEOTIDE SEQUENCE [LARGE SCALE GENOMIC DNA]</scope>
    <source>
        <strain evidence="2">Houghton</strain>
    </source>
</reference>
<dbReference type="OrthoDB" id="354788at2759"/>
<dbReference type="Proteomes" id="UP000018201">
    <property type="component" value="Unassembled WGS sequence"/>
</dbReference>
<organism evidence="2 3">
    <name type="scientific">Eimeria praecox</name>
    <dbReference type="NCBI Taxonomy" id="51316"/>
    <lineage>
        <taxon>Eukaryota</taxon>
        <taxon>Sar</taxon>
        <taxon>Alveolata</taxon>
        <taxon>Apicomplexa</taxon>
        <taxon>Conoidasida</taxon>
        <taxon>Coccidia</taxon>
        <taxon>Eucoccidiorida</taxon>
        <taxon>Eimeriorina</taxon>
        <taxon>Eimeriidae</taxon>
        <taxon>Eimeria</taxon>
    </lineage>
</organism>
<feature type="region of interest" description="Disordered" evidence="1">
    <location>
        <begin position="319"/>
        <end position="346"/>
    </location>
</feature>
<proteinExistence type="predicted"/>
<gene>
    <name evidence="2" type="ORF">EPH_0017330</name>
</gene>
<protein>
    <submittedName>
        <fullName evidence="2">Uncharacterized protein</fullName>
    </submittedName>
</protein>
<feature type="region of interest" description="Disordered" evidence="1">
    <location>
        <begin position="66"/>
        <end position="208"/>
    </location>
</feature>
<keyword evidence="3" id="KW-1185">Reference proteome</keyword>
<evidence type="ECO:0000313" key="3">
    <source>
        <dbReference type="Proteomes" id="UP000018201"/>
    </source>
</evidence>
<accession>U6GZW1</accession>
<name>U6GZW1_9EIME</name>
<dbReference type="EMBL" id="HG694437">
    <property type="protein sequence ID" value="CDI85866.1"/>
    <property type="molecule type" value="Genomic_DNA"/>
</dbReference>
<evidence type="ECO:0000313" key="2">
    <source>
        <dbReference type="EMBL" id="CDI85866.1"/>
    </source>
</evidence>
<feature type="region of interest" description="Disordered" evidence="1">
    <location>
        <begin position="1"/>
        <end position="41"/>
    </location>
</feature>
<reference evidence="2" key="1">
    <citation type="submission" date="2013-10" db="EMBL/GenBank/DDBJ databases">
        <title>Genomic analysis of the causative agents of coccidiosis in chickens.</title>
        <authorList>
            <person name="Reid A.J."/>
            <person name="Blake D."/>
            <person name="Billington K."/>
            <person name="Browne H."/>
            <person name="Dunn M."/>
            <person name="Hung S."/>
            <person name="Kawahara F."/>
            <person name="Miranda-Saavedra D."/>
            <person name="Mourier T."/>
            <person name="Nagra H."/>
            <person name="Otto T.D."/>
            <person name="Rawlings N."/>
            <person name="Sanchez A."/>
            <person name="Sanders M."/>
            <person name="Subramaniam C."/>
            <person name="Tay Y."/>
            <person name="Dear P."/>
            <person name="Doerig C."/>
            <person name="Gruber A."/>
            <person name="Parkinson J."/>
            <person name="Shirley M."/>
            <person name="Wan K.L."/>
            <person name="Berriman M."/>
            <person name="Tomley F."/>
            <person name="Pain A."/>
        </authorList>
    </citation>
    <scope>NUCLEOTIDE SEQUENCE [LARGE SCALE GENOMIC DNA]</scope>
    <source>
        <strain evidence="2">Houghton</strain>
    </source>
</reference>
<feature type="compositionally biased region" description="Basic and acidic residues" evidence="1">
    <location>
        <begin position="325"/>
        <end position="338"/>
    </location>
</feature>
<sequence length="394" mass="45940">MMQQPTKAQPSFPSRVLNVEKKPLGAQPRWPPEDAPAPAVQRMEEGLQQLVKADLHRFGVLTHARAPNPTYAFPPRRRKPKEIQLKSAYRPAETQPWDYLQLPGGLTPRLEDPYAPKGSPSVPEPEPQQPTLEELWFAAAEENLNATERQRRPPALPYPDWGRRGEPSKATAHAADRTSCTEDETLEDEDRRLLSPDETDSEGPLEALPALTEDVFLRGPGGPPLSEESRRHLLRFGLDYKEALSPRSRRHRNKHPKEKTVPFALLREYGAFIDEITSCGLLQEQQLKAHQLQQQHQQLQQQHQQLQQQHQQLQQQHQQLQHQELQQEHQELQQEHQELQQQHQELQQQHQELQQQHQLLQQQHQELQQQHQELLQQQHQLQQQRQDLMLNTLL</sequence>
<dbReference type="PANTHER" id="PTHR13270:SF14">
    <property type="entry name" value="SEX DETERMINATION AND DOSAGE COMPENSATION PROTEIN SDC-2"/>
    <property type="match status" value="1"/>
</dbReference>
<evidence type="ECO:0000256" key="1">
    <source>
        <dbReference type="SAM" id="MobiDB-lite"/>
    </source>
</evidence>
<dbReference type="PANTHER" id="PTHR13270">
    <property type="entry name" value="PROTEIN C20ORF116-RELATED"/>
    <property type="match status" value="1"/>
</dbReference>
<dbReference type="VEuPathDB" id="ToxoDB:EPH_0017330"/>